<dbReference type="PROSITE" id="PS51222">
    <property type="entry name" value="DCD"/>
    <property type="match status" value="1"/>
</dbReference>
<dbReference type="Pfam" id="PF10539">
    <property type="entry name" value="Dev_Cell_Death"/>
    <property type="match status" value="1"/>
</dbReference>
<evidence type="ECO:0000256" key="1">
    <source>
        <dbReference type="SAM" id="MobiDB-lite"/>
    </source>
</evidence>
<dbReference type="PANTHER" id="PTHR46444">
    <property type="entry name" value="DCD (DEVELOPMENT AND CELL DEATH) DOMAIN PROTEIN-RELATED"/>
    <property type="match status" value="1"/>
</dbReference>
<feature type="region of interest" description="Disordered" evidence="1">
    <location>
        <begin position="287"/>
        <end position="306"/>
    </location>
</feature>
<dbReference type="RefSeq" id="XP_019054191.1">
    <property type="nucleotide sequence ID" value="XM_019198646.1"/>
</dbReference>
<reference evidence="4 5" key="1">
    <citation type="submission" date="2025-04" db="UniProtKB">
        <authorList>
            <consortium name="RefSeq"/>
        </authorList>
    </citation>
    <scope>IDENTIFICATION</scope>
</reference>
<proteinExistence type="predicted"/>
<evidence type="ECO:0000313" key="5">
    <source>
        <dbReference type="RefSeq" id="XP_019054191.1"/>
    </source>
</evidence>
<dbReference type="OMA" id="MYGREAF"/>
<dbReference type="AlphaFoldDB" id="A0A1U8Q820"/>
<organism evidence="3 5">
    <name type="scientific">Nelumbo nucifera</name>
    <name type="common">Sacred lotus</name>
    <dbReference type="NCBI Taxonomy" id="4432"/>
    <lineage>
        <taxon>Eukaryota</taxon>
        <taxon>Viridiplantae</taxon>
        <taxon>Streptophyta</taxon>
        <taxon>Embryophyta</taxon>
        <taxon>Tracheophyta</taxon>
        <taxon>Spermatophyta</taxon>
        <taxon>Magnoliopsida</taxon>
        <taxon>Proteales</taxon>
        <taxon>Nelumbonaceae</taxon>
        <taxon>Nelumbo</taxon>
    </lineage>
</organism>
<protein>
    <submittedName>
        <fullName evidence="4 5">Uncharacterized protein LOC104602448</fullName>
    </submittedName>
</protein>
<feature type="compositionally biased region" description="Basic and acidic residues" evidence="1">
    <location>
        <begin position="131"/>
        <end position="145"/>
    </location>
</feature>
<feature type="compositionally biased region" description="Polar residues" evidence="1">
    <location>
        <begin position="24"/>
        <end position="33"/>
    </location>
</feature>
<dbReference type="SMART" id="SM00767">
    <property type="entry name" value="DCD"/>
    <property type="match status" value="1"/>
</dbReference>
<dbReference type="OrthoDB" id="1920894at2759"/>
<feature type="compositionally biased region" description="Basic residues" evidence="1">
    <location>
        <begin position="108"/>
        <end position="124"/>
    </location>
</feature>
<feature type="region of interest" description="Disordered" evidence="1">
    <location>
        <begin position="1"/>
        <end position="148"/>
    </location>
</feature>
<sequence length="443" mass="51477">MVKEAIEGKVLVSESEPKEKDEANNTATETSAPKSEKMDEDAPTIFSGSEEMKEGNKEEVKKDTDGENKIEVKKEMNEGNKKEEVNKGKDEDNKEEEAKRQEKEEKKSNKKAGKSRKRNRKKAKPMNADVEAAKDVDKAETSDKKKSSKNVESMGMIFMCNSKTKRDCYQYKVLGLPASKKELVSKVYKGTRLFLFDVDLKLMYGIYKAAGPGGYNIEPKAFKSAFPSQVRFTVLEDCLPLAEEKFKAVIKDNYYGKNKFNCQLTAEQVKNLCKLFLVTTKGSKSKRAGRSSRIETHTFRERDGSRWQGHDGLRHPVLDREVFYPDSVDMHERKGRPLEIRQPPLPPPARQRHPLYAHERPSDVEYYRRDVRIEHHDPRLLDSELRPSDAEYYRRDSHIEHHDPRLLDLELRRREEISYRDPYRIYREPPIYPAAPLPPLYRY</sequence>
<feature type="compositionally biased region" description="Basic and acidic residues" evidence="1">
    <location>
        <begin position="50"/>
        <end position="107"/>
    </location>
</feature>
<evidence type="ECO:0000259" key="2">
    <source>
        <dbReference type="PROSITE" id="PS51222"/>
    </source>
</evidence>
<dbReference type="GeneID" id="104602448"/>
<feature type="region of interest" description="Disordered" evidence="1">
    <location>
        <begin position="334"/>
        <end position="353"/>
    </location>
</feature>
<dbReference type="Proteomes" id="UP000189703">
    <property type="component" value="Unplaced"/>
</dbReference>
<gene>
    <name evidence="4 5" type="primary">LOC104602448</name>
</gene>
<dbReference type="RefSeq" id="XP_010264434.1">
    <property type="nucleotide sequence ID" value="XM_010266132.2"/>
</dbReference>
<name>A0A1U8Q820_NELNU</name>
<dbReference type="KEGG" id="nnu:104602448"/>
<dbReference type="InterPro" id="IPR013989">
    <property type="entry name" value="Dev_and_cell_death_domain"/>
</dbReference>
<dbReference type="PANTHER" id="PTHR46444:SF11">
    <property type="entry name" value="DCD DOMAIN-CONTAINING PROTEIN"/>
    <property type="match status" value="1"/>
</dbReference>
<evidence type="ECO:0000313" key="4">
    <source>
        <dbReference type="RefSeq" id="XP_010264434.1"/>
    </source>
</evidence>
<dbReference type="eggNOG" id="ENOG502RXZP">
    <property type="taxonomic scope" value="Eukaryota"/>
</dbReference>
<keyword evidence="3" id="KW-1185">Reference proteome</keyword>
<feature type="domain" description="DCD" evidence="2">
    <location>
        <begin position="151"/>
        <end position="278"/>
    </location>
</feature>
<evidence type="ECO:0000313" key="3">
    <source>
        <dbReference type="Proteomes" id="UP000189703"/>
    </source>
</evidence>
<feature type="compositionally biased region" description="Basic and acidic residues" evidence="1">
    <location>
        <begin position="292"/>
        <end position="306"/>
    </location>
</feature>
<accession>A0A1U8Q820</accession>